<dbReference type="EMBL" id="CABPSP010000022">
    <property type="protein sequence ID" value="VVE75747.1"/>
    <property type="molecule type" value="Genomic_DNA"/>
</dbReference>
<accession>A0A5E5ARV5</accession>
<feature type="domain" description="DUF3885" evidence="1">
    <location>
        <begin position="34"/>
        <end position="121"/>
    </location>
</feature>
<dbReference type="Pfam" id="PF13021">
    <property type="entry name" value="DUF3885"/>
    <property type="match status" value="1"/>
</dbReference>
<keyword evidence="3" id="KW-1185">Reference proteome</keyword>
<dbReference type="Proteomes" id="UP000383122">
    <property type="component" value="Unassembled WGS sequence"/>
</dbReference>
<name>A0A5E5ARV5_9BURK</name>
<evidence type="ECO:0000313" key="3">
    <source>
        <dbReference type="Proteomes" id="UP000383122"/>
    </source>
</evidence>
<gene>
    <name evidence="2" type="ORF">PAN31117_05239</name>
</gene>
<reference evidence="2 3" key="1">
    <citation type="submission" date="2019-08" db="EMBL/GenBank/DDBJ databases">
        <authorList>
            <person name="Peeters C."/>
        </authorList>
    </citation>
    <scope>NUCLEOTIDE SEQUENCE [LARGE SCALE GENOMIC DNA]</scope>
    <source>
        <strain evidence="2 3">LMG 31117</strain>
    </source>
</reference>
<sequence>MSHRATLSEILAAGITIPDERSIWTDSIEPIDWLDANDEEVILNVAFRTEVALIPNLLWCALSTQFGYIRPQPYCQVYLFNLEKRIMALPYDDRGMDVVGPNHALLAAIFRKHYRYLLEHDISTMRQTFRDETLRPLPR</sequence>
<protein>
    <recommendedName>
        <fullName evidence="1">DUF3885 domain-containing protein</fullName>
    </recommendedName>
</protein>
<dbReference type="AlphaFoldDB" id="A0A5E5ARV5"/>
<organism evidence="2 3">
    <name type="scientific">Pandoraea anapnoica</name>
    <dbReference type="NCBI Taxonomy" id="2508301"/>
    <lineage>
        <taxon>Bacteria</taxon>
        <taxon>Pseudomonadati</taxon>
        <taxon>Pseudomonadota</taxon>
        <taxon>Betaproteobacteria</taxon>
        <taxon>Burkholderiales</taxon>
        <taxon>Burkholderiaceae</taxon>
        <taxon>Pandoraea</taxon>
    </lineage>
</organism>
<proteinExistence type="predicted"/>
<dbReference type="InterPro" id="IPR024976">
    <property type="entry name" value="DUF3885"/>
</dbReference>
<evidence type="ECO:0000313" key="2">
    <source>
        <dbReference type="EMBL" id="VVE75747.1"/>
    </source>
</evidence>
<evidence type="ECO:0000259" key="1">
    <source>
        <dbReference type="Pfam" id="PF13021"/>
    </source>
</evidence>